<dbReference type="Gene3D" id="1.10.10.10">
    <property type="entry name" value="Winged helix-like DNA-binding domain superfamily/Winged helix DNA-binding domain"/>
    <property type="match status" value="2"/>
</dbReference>
<evidence type="ECO:0000313" key="7">
    <source>
        <dbReference type="Proteomes" id="UP001178354"/>
    </source>
</evidence>
<dbReference type="GO" id="GO:0051304">
    <property type="term" value="P:chromosome separation"/>
    <property type="evidence" value="ECO:0007669"/>
    <property type="project" value="InterPro"/>
</dbReference>
<name>A0AAW8B1U7_9GAMM</name>
<keyword evidence="1" id="KW-0963">Cytoplasm</keyword>
<dbReference type="InterPro" id="IPR036388">
    <property type="entry name" value="WH-like_DNA-bd_sf"/>
</dbReference>
<dbReference type="InterPro" id="IPR036390">
    <property type="entry name" value="WH_DNA-bd_sf"/>
</dbReference>
<dbReference type="PANTHER" id="PTHR34298">
    <property type="entry name" value="SEGREGATION AND CONDENSATION PROTEIN B"/>
    <property type="match status" value="1"/>
</dbReference>
<gene>
    <name evidence="6" type="primary">scpB</name>
    <name evidence="6" type="ORF">Q8A57_02055</name>
</gene>
<dbReference type="PIRSF" id="PIRSF019345">
    <property type="entry name" value="ScpB"/>
    <property type="match status" value="1"/>
</dbReference>
<dbReference type="GO" id="GO:0051301">
    <property type="term" value="P:cell division"/>
    <property type="evidence" value="ECO:0007669"/>
    <property type="project" value="UniProtKB-KW"/>
</dbReference>
<accession>A0AAW8B1U7</accession>
<dbReference type="NCBIfam" id="TIGR00281">
    <property type="entry name" value="SMC-Scp complex subunit ScpB"/>
    <property type="match status" value="1"/>
</dbReference>
<comment type="caution">
    <text evidence="6">The sequence shown here is derived from an EMBL/GenBank/DDBJ whole genome shotgun (WGS) entry which is preliminary data.</text>
</comment>
<evidence type="ECO:0000256" key="4">
    <source>
        <dbReference type="ARBA" id="ARBA00023306"/>
    </source>
</evidence>
<proteinExistence type="predicted"/>
<sequence length="227" mass="25881">MDNDHLKKIVEGALLASGRSLDIGHLQGLFDIDQVPAKDQLLAVLEDIENECGNRGYELTKTASGYRFQVRQELAPWINRLWEEKPKKYSRALLETLALIAYRQPLTRGDIEEIRGVSVSSEIVKTLLEREWVRVVGHRDVPGRPALYATTREFLDYFNLKSLEDLPALSEIRDIDSIDPELSLQVAETREAETTENAEEQLSDSLEESAVEQEMPETDEESRLQQN</sequence>
<dbReference type="EMBL" id="JAUUUU010000001">
    <property type="protein sequence ID" value="MDP1519747.1"/>
    <property type="molecule type" value="Genomic_DNA"/>
</dbReference>
<protein>
    <submittedName>
        <fullName evidence="6">SMC-Scp complex subunit ScpB</fullName>
    </submittedName>
</protein>
<dbReference type="RefSeq" id="WP_305169256.1">
    <property type="nucleotide sequence ID" value="NZ_JAUUUU010000001.1"/>
</dbReference>
<dbReference type="Pfam" id="PF04079">
    <property type="entry name" value="SMC_ScpB"/>
    <property type="match status" value="1"/>
</dbReference>
<dbReference type="AlphaFoldDB" id="A0AAW8B1U7"/>
<dbReference type="PANTHER" id="PTHR34298:SF2">
    <property type="entry name" value="SEGREGATION AND CONDENSATION PROTEIN B"/>
    <property type="match status" value="1"/>
</dbReference>
<evidence type="ECO:0000256" key="1">
    <source>
        <dbReference type="ARBA" id="ARBA00022490"/>
    </source>
</evidence>
<dbReference type="Proteomes" id="UP001178354">
    <property type="component" value="Unassembled WGS sequence"/>
</dbReference>
<evidence type="ECO:0000313" key="6">
    <source>
        <dbReference type="EMBL" id="MDP1519747.1"/>
    </source>
</evidence>
<keyword evidence="3" id="KW-0159">Chromosome partition</keyword>
<keyword evidence="2" id="KW-0132">Cell division</keyword>
<keyword evidence="4" id="KW-0131">Cell cycle</keyword>
<evidence type="ECO:0000256" key="3">
    <source>
        <dbReference type="ARBA" id="ARBA00022829"/>
    </source>
</evidence>
<reference evidence="6" key="2">
    <citation type="submission" date="2023-08" db="EMBL/GenBank/DDBJ databases">
        <authorList>
            <person name="Luo J."/>
        </authorList>
    </citation>
    <scope>NUCLEOTIDE SEQUENCE</scope>
    <source>
        <strain evidence="6">DSM 25064</strain>
    </source>
</reference>
<feature type="compositionally biased region" description="Acidic residues" evidence="5">
    <location>
        <begin position="194"/>
        <end position="220"/>
    </location>
</feature>
<feature type="region of interest" description="Disordered" evidence="5">
    <location>
        <begin position="187"/>
        <end position="227"/>
    </location>
</feature>
<reference evidence="6" key="1">
    <citation type="journal article" date="2010" name="Int. J. Syst. Evol. Microbiol.">
        <title>Porticoccus litoralis gen. nov., sp. nov., a gammaproteobacterium isolated from the Yellow Sea.</title>
        <authorList>
            <person name="Oh H.M."/>
            <person name="Kim H."/>
            <person name="Kim K.M."/>
            <person name="Min G.S."/>
            <person name="Cho J.C."/>
        </authorList>
    </citation>
    <scope>NUCLEOTIDE SEQUENCE</scope>
    <source>
        <strain evidence="6">DSM 25064</strain>
    </source>
</reference>
<dbReference type="SUPFAM" id="SSF46785">
    <property type="entry name" value="Winged helix' DNA-binding domain"/>
    <property type="match status" value="2"/>
</dbReference>
<evidence type="ECO:0000256" key="5">
    <source>
        <dbReference type="SAM" id="MobiDB-lite"/>
    </source>
</evidence>
<organism evidence="6 7">
    <name type="scientific">Porticoccus litoralis</name>
    <dbReference type="NCBI Taxonomy" id="434086"/>
    <lineage>
        <taxon>Bacteria</taxon>
        <taxon>Pseudomonadati</taxon>
        <taxon>Pseudomonadota</taxon>
        <taxon>Gammaproteobacteria</taxon>
        <taxon>Cellvibrionales</taxon>
        <taxon>Porticoccaceae</taxon>
        <taxon>Porticoccus</taxon>
    </lineage>
</organism>
<keyword evidence="7" id="KW-1185">Reference proteome</keyword>
<dbReference type="InterPro" id="IPR005234">
    <property type="entry name" value="ScpB_csome_segregation"/>
</dbReference>
<evidence type="ECO:0000256" key="2">
    <source>
        <dbReference type="ARBA" id="ARBA00022618"/>
    </source>
</evidence>